<dbReference type="EMBL" id="JMCC02000112">
    <property type="protein sequence ID" value="KIG12970.1"/>
    <property type="molecule type" value="Genomic_DNA"/>
</dbReference>
<name>A0A0C2CTM2_9BACT</name>
<dbReference type="Proteomes" id="UP000031599">
    <property type="component" value="Unassembled WGS sequence"/>
</dbReference>
<gene>
    <name evidence="1" type="ORF">DB30_00854</name>
</gene>
<accession>A0A0C2CTM2</accession>
<proteinExistence type="predicted"/>
<dbReference type="AlphaFoldDB" id="A0A0C2CTM2"/>
<comment type="caution">
    <text evidence="1">The sequence shown here is derived from an EMBL/GenBank/DDBJ whole genome shotgun (WGS) entry which is preliminary data.</text>
</comment>
<protein>
    <submittedName>
        <fullName evidence="1">Uncharacterized protein</fullName>
    </submittedName>
</protein>
<sequence>MIDNSGTMGEEQLALGPALSQLLDQLHGLTDKDGAPVHADVNIMVTSTDVGHPLCEPFAPDGYVPLAGAPQQTPCIDRLEDFTGLGADPLMFQQACTDICPFPVGPANDPYIHFEGPQGSTTNIPGNEVEAALHCLAPQGINGCGYESPLEAMLQAINPEASWNQGNSPFLRDGAMLAVVVMTDEADCSVLPPEGYALFVDQDTYWEVNPDTNTKTQATSAVCWNAGVDCGMPDMDGTFPDCVSLDTGALHPVNRYRAYLEDELIEHQNKNVVMLGIVGVPPVTAHNPRPPFEPTAGGVADLLYREWKDGPYPSGDMLPGDLDPAHKQFQFGIGPGCTSEDGMGGFRGQAIPPVRLREVCEGLDEPDRVRCCLESICDNDYSAAFTCLGGMIQWSIDPS</sequence>
<organism evidence="1 2">
    <name type="scientific">Enhygromyxa salina</name>
    <dbReference type="NCBI Taxonomy" id="215803"/>
    <lineage>
        <taxon>Bacteria</taxon>
        <taxon>Pseudomonadati</taxon>
        <taxon>Myxococcota</taxon>
        <taxon>Polyangia</taxon>
        <taxon>Nannocystales</taxon>
        <taxon>Nannocystaceae</taxon>
        <taxon>Enhygromyxa</taxon>
    </lineage>
</organism>
<evidence type="ECO:0000313" key="2">
    <source>
        <dbReference type="Proteomes" id="UP000031599"/>
    </source>
</evidence>
<reference evidence="1 2" key="1">
    <citation type="submission" date="2014-12" db="EMBL/GenBank/DDBJ databases">
        <title>Genome assembly of Enhygromyxa salina DSM 15201.</title>
        <authorList>
            <person name="Sharma G."/>
            <person name="Subramanian S."/>
        </authorList>
    </citation>
    <scope>NUCLEOTIDE SEQUENCE [LARGE SCALE GENOMIC DNA]</scope>
    <source>
        <strain evidence="1 2">DSM 15201</strain>
    </source>
</reference>
<evidence type="ECO:0000313" key="1">
    <source>
        <dbReference type="EMBL" id="KIG12970.1"/>
    </source>
</evidence>